<feature type="domain" description="Peptidase S9A N-terminal" evidence="8">
    <location>
        <begin position="67"/>
        <end position="392"/>
    </location>
</feature>
<evidence type="ECO:0000256" key="1">
    <source>
        <dbReference type="ARBA" id="ARBA00001070"/>
    </source>
</evidence>
<evidence type="ECO:0000256" key="5">
    <source>
        <dbReference type="ARBA" id="ARBA00022825"/>
    </source>
</evidence>
<dbReference type="Pfam" id="PF02897">
    <property type="entry name" value="Peptidase_S9_N"/>
    <property type="match status" value="1"/>
</dbReference>
<organism evidence="9 10">
    <name type="scientific">Paraglomus brasilianum</name>
    <dbReference type="NCBI Taxonomy" id="144538"/>
    <lineage>
        <taxon>Eukaryota</taxon>
        <taxon>Fungi</taxon>
        <taxon>Fungi incertae sedis</taxon>
        <taxon>Mucoromycota</taxon>
        <taxon>Glomeromycotina</taxon>
        <taxon>Glomeromycetes</taxon>
        <taxon>Paraglomerales</taxon>
        <taxon>Paraglomeraceae</taxon>
        <taxon>Paraglomus</taxon>
    </lineage>
</organism>
<dbReference type="InterPro" id="IPR051167">
    <property type="entry name" value="Prolyl_oligopep/macrocyclase"/>
</dbReference>
<dbReference type="SUPFAM" id="SSF50993">
    <property type="entry name" value="Peptidase/esterase 'gauge' domain"/>
    <property type="match status" value="1"/>
</dbReference>
<dbReference type="AlphaFoldDB" id="A0A9N8WCM9"/>
<dbReference type="FunFam" id="2.130.10.120:FF:000001">
    <property type="entry name" value="Prolyl endopeptidase"/>
    <property type="match status" value="1"/>
</dbReference>
<protein>
    <recommendedName>
        <fullName evidence="6">Prolyl endopeptidase</fullName>
        <ecNumber evidence="6">3.4.21.-</ecNumber>
    </recommendedName>
</protein>
<dbReference type="EMBL" id="CAJVPI010000099">
    <property type="protein sequence ID" value="CAG8479809.1"/>
    <property type="molecule type" value="Genomic_DNA"/>
</dbReference>
<dbReference type="PANTHER" id="PTHR42881">
    <property type="entry name" value="PROLYL ENDOPEPTIDASE"/>
    <property type="match status" value="1"/>
</dbReference>
<dbReference type="Pfam" id="PF00326">
    <property type="entry name" value="Peptidase_S9"/>
    <property type="match status" value="1"/>
</dbReference>
<evidence type="ECO:0000259" key="7">
    <source>
        <dbReference type="Pfam" id="PF00326"/>
    </source>
</evidence>
<keyword evidence="5 6" id="KW-0720">Serine protease</keyword>
<comment type="similarity">
    <text evidence="2 6">Belongs to the peptidase S9A family.</text>
</comment>
<dbReference type="InterPro" id="IPR001375">
    <property type="entry name" value="Peptidase_S9_cat"/>
</dbReference>
<evidence type="ECO:0000256" key="2">
    <source>
        <dbReference type="ARBA" id="ARBA00005228"/>
    </source>
</evidence>
<evidence type="ECO:0000313" key="10">
    <source>
        <dbReference type="Proteomes" id="UP000789739"/>
    </source>
</evidence>
<comment type="caution">
    <text evidence="9">The sequence shown here is derived from an EMBL/GenBank/DDBJ whole genome shotgun (WGS) entry which is preliminary data.</text>
</comment>
<keyword evidence="10" id="KW-1185">Reference proteome</keyword>
<evidence type="ECO:0000256" key="6">
    <source>
        <dbReference type="RuleBase" id="RU368024"/>
    </source>
</evidence>
<comment type="catalytic activity">
    <reaction evidence="1">
        <text>Hydrolysis of Pro-|-Xaa &gt;&gt; Ala-|-Xaa in oligopeptides.</text>
        <dbReference type="EC" id="3.4.21.26"/>
    </reaction>
</comment>
<proteinExistence type="inferred from homology"/>
<dbReference type="Proteomes" id="UP000789739">
    <property type="component" value="Unassembled WGS sequence"/>
</dbReference>
<evidence type="ECO:0000313" key="9">
    <source>
        <dbReference type="EMBL" id="CAG8479809.1"/>
    </source>
</evidence>
<feature type="domain" description="Peptidase S9 prolyl oligopeptidase catalytic" evidence="7">
    <location>
        <begin position="465"/>
        <end position="666"/>
    </location>
</feature>
<dbReference type="GO" id="GO:0006508">
    <property type="term" value="P:proteolysis"/>
    <property type="evidence" value="ECO:0007669"/>
    <property type="project" value="UniProtKB-KW"/>
</dbReference>
<dbReference type="EC" id="3.4.21.-" evidence="6"/>
<keyword evidence="3 6" id="KW-0645">Protease</keyword>
<dbReference type="InterPro" id="IPR023302">
    <property type="entry name" value="Pept_S9A_N"/>
</dbReference>
<dbReference type="GO" id="GO:0004252">
    <property type="term" value="F:serine-type endopeptidase activity"/>
    <property type="evidence" value="ECO:0007669"/>
    <property type="project" value="UniProtKB-UniRule"/>
</dbReference>
<dbReference type="SUPFAM" id="SSF53474">
    <property type="entry name" value="alpha/beta-Hydrolases"/>
    <property type="match status" value="1"/>
</dbReference>
<dbReference type="Gene3D" id="3.40.50.1820">
    <property type="entry name" value="alpha/beta hydrolase"/>
    <property type="match status" value="1"/>
</dbReference>
<name>A0A9N8WCM9_9GLOM</name>
<dbReference type="InterPro" id="IPR002470">
    <property type="entry name" value="Peptidase_S9A"/>
</dbReference>
<dbReference type="PRINTS" id="PR00862">
    <property type="entry name" value="PROLIGOPTASE"/>
</dbReference>
<reference evidence="9" key="1">
    <citation type="submission" date="2021-06" db="EMBL/GenBank/DDBJ databases">
        <authorList>
            <person name="Kallberg Y."/>
            <person name="Tangrot J."/>
            <person name="Rosling A."/>
        </authorList>
    </citation>
    <scope>NUCLEOTIDE SEQUENCE</scope>
    <source>
        <strain evidence="9">BR232B</strain>
    </source>
</reference>
<dbReference type="Gene3D" id="2.130.10.120">
    <property type="entry name" value="Prolyl oligopeptidase, N-terminal domain"/>
    <property type="match status" value="1"/>
</dbReference>
<accession>A0A9N8WCM9</accession>
<dbReference type="OrthoDB" id="248387at2759"/>
<dbReference type="InterPro" id="IPR029058">
    <property type="entry name" value="AB_hydrolase_fold"/>
</dbReference>
<dbReference type="GO" id="GO:0070012">
    <property type="term" value="F:oligopeptidase activity"/>
    <property type="evidence" value="ECO:0007669"/>
    <property type="project" value="TreeGrafter"/>
</dbReference>
<dbReference type="PANTHER" id="PTHR42881:SF2">
    <property type="entry name" value="PROLYL ENDOPEPTIDASE"/>
    <property type="match status" value="1"/>
</dbReference>
<evidence type="ECO:0000256" key="3">
    <source>
        <dbReference type="ARBA" id="ARBA00022670"/>
    </source>
</evidence>
<evidence type="ECO:0000259" key="8">
    <source>
        <dbReference type="Pfam" id="PF02897"/>
    </source>
</evidence>
<dbReference type="FunFam" id="3.40.50.1820:FF:000005">
    <property type="entry name" value="Prolyl endopeptidase"/>
    <property type="match status" value="1"/>
</dbReference>
<keyword evidence="4 6" id="KW-0378">Hydrolase</keyword>
<dbReference type="GO" id="GO:0005829">
    <property type="term" value="C:cytosol"/>
    <property type="evidence" value="ECO:0007669"/>
    <property type="project" value="TreeGrafter"/>
</dbReference>
<gene>
    <name evidence="9" type="ORF">PBRASI_LOCUS1515</name>
</gene>
<evidence type="ECO:0000256" key="4">
    <source>
        <dbReference type="ARBA" id="ARBA00022801"/>
    </source>
</evidence>
<sequence length="678" mass="78000">MSSQWEYPPVRRDENFYEELHGYKIYDPYRWLEDPDSEETKDFVKNQNELLSKIVESYPYREKFRENVLYQLSSFQADAKVFFDPNTLEEDGTAAIRTYNFSESGKYFVYAISKSGSDWATAYVKTTAEGSNEKLDDVIDWLKYSYLDFTHDDVGFFYSRYAEPKTDDKGTEIDKSLNPMIYYHKLGTLQAEDILVYKDPEHPEYLHYMGMSDDGRYVLLEITRSTERVNKLWITDLQKTGGKITENLEFYKIVDNFDAEYRYLTNDETVFYFRTNLNAPRSKIVKYDLSKPEEGFVDLVPECPDDILSSAHVVHQNNLILTYLHDVKEEIGIYSLHTGEKIRQLEIPIGAIAAVSGRRKDKEMFFHFTNFLNPGVIYRYNFVDSVLRVFKKTVVPGLNTDNLCTKQVFVPSKDGTKVPVFITSRKDVQLNGDNPTLLYAYGGFNYMVKPVFSVPWMMFIMFYKGVVAVANIRGGGEYGEEWHRAGTLQNKQNCFDDFQSVAKWLAGVKYTRPERLAINGGSNGGLLVGACINQAPELFGAAVSDVGVLDVLRYHKFTIGYAWKSDYGDPDKKEDFEYIYKYSPVHNVQSEKPYPSVLLTTSDHDDRVPPLHSYKYIAQLQHVAKNNPNPLTIRVDVKAGHGSGKPTQKKLDEATDKYSFILMALGADWVAERTKKFP</sequence>